<dbReference type="Proteomes" id="UP000007978">
    <property type="component" value="Chromosome 2"/>
</dbReference>
<comment type="caution">
    <text evidence="1">The sequence shown here is derived from an EMBL/GenBank/DDBJ whole genome shotgun (WGS) entry which is preliminary data.</text>
</comment>
<evidence type="ECO:0000313" key="1">
    <source>
        <dbReference type="EMBL" id="EKJ73103.1"/>
    </source>
</evidence>
<dbReference type="RefSeq" id="XP_009258109.1">
    <property type="nucleotide sequence ID" value="XM_009259834.1"/>
</dbReference>
<organism evidence="1 2">
    <name type="scientific">Fusarium pseudograminearum (strain CS3096)</name>
    <name type="common">Wheat and barley crown-rot fungus</name>
    <dbReference type="NCBI Taxonomy" id="1028729"/>
    <lineage>
        <taxon>Eukaryota</taxon>
        <taxon>Fungi</taxon>
        <taxon>Dikarya</taxon>
        <taxon>Ascomycota</taxon>
        <taxon>Pezizomycotina</taxon>
        <taxon>Sordariomycetes</taxon>
        <taxon>Hypocreomycetidae</taxon>
        <taxon>Hypocreales</taxon>
        <taxon>Nectriaceae</taxon>
        <taxon>Fusarium</taxon>
    </lineage>
</organism>
<accession>K3VIU4</accession>
<dbReference type="HOGENOM" id="CLU_3406476_0_0_1"/>
<gene>
    <name evidence="1" type="ORF">FPSE_06716</name>
</gene>
<name>K3VIU4_FUSPC</name>
<dbReference type="AlphaFoldDB" id="K3VIU4"/>
<dbReference type="KEGG" id="fpu:FPSE_06716"/>
<dbReference type="GeneID" id="20365334"/>
<dbReference type="EMBL" id="AFNW01000184">
    <property type="protein sequence ID" value="EKJ73103.1"/>
    <property type="molecule type" value="Genomic_DNA"/>
</dbReference>
<evidence type="ECO:0000313" key="2">
    <source>
        <dbReference type="Proteomes" id="UP000007978"/>
    </source>
</evidence>
<keyword evidence="2" id="KW-1185">Reference proteome</keyword>
<proteinExistence type="predicted"/>
<reference evidence="1 2" key="1">
    <citation type="journal article" date="2012" name="PLoS Pathog.">
        <title>Comparative pathogenomics reveals horizontally acquired novel virulence genes in fungi infecting cereal hosts.</title>
        <authorList>
            <person name="Gardiner D.M."/>
            <person name="McDonald M.C."/>
            <person name="Covarelli L."/>
            <person name="Solomon P.S."/>
            <person name="Rusu A.G."/>
            <person name="Marshall M."/>
            <person name="Kazan K."/>
            <person name="Chakraborty S."/>
            <person name="McDonald B.A."/>
            <person name="Manners J.M."/>
        </authorList>
    </citation>
    <scope>NUCLEOTIDE SEQUENCE [LARGE SCALE GENOMIC DNA]</scope>
    <source>
        <strain evidence="1 2">CS3096</strain>
    </source>
</reference>
<protein>
    <submittedName>
        <fullName evidence="1">Uncharacterized protein</fullName>
    </submittedName>
</protein>
<sequence>MSVVAILLVVFQISIQDMIRSVSNLHVGCR</sequence>